<evidence type="ECO:0000256" key="2">
    <source>
        <dbReference type="ARBA" id="ARBA00005695"/>
    </source>
</evidence>
<dbReference type="Proteomes" id="UP001196870">
    <property type="component" value="Unassembled WGS sequence"/>
</dbReference>
<dbReference type="Gene3D" id="3.90.76.10">
    <property type="entry name" value="Dipeptide-binding Protein, Domain 1"/>
    <property type="match status" value="1"/>
</dbReference>
<feature type="domain" description="Solute-binding protein family 5" evidence="5">
    <location>
        <begin position="67"/>
        <end position="428"/>
    </location>
</feature>
<protein>
    <submittedName>
        <fullName evidence="6">ABC transporter substrate-binding protein</fullName>
    </submittedName>
</protein>
<evidence type="ECO:0000256" key="4">
    <source>
        <dbReference type="SAM" id="SignalP"/>
    </source>
</evidence>
<dbReference type="Gene3D" id="3.10.105.10">
    <property type="entry name" value="Dipeptide-binding Protein, Domain 3"/>
    <property type="match status" value="1"/>
</dbReference>
<keyword evidence="7" id="KW-1185">Reference proteome</keyword>
<evidence type="ECO:0000256" key="3">
    <source>
        <dbReference type="ARBA" id="ARBA00022729"/>
    </source>
</evidence>
<dbReference type="Gene3D" id="3.40.190.10">
    <property type="entry name" value="Periplasmic binding protein-like II"/>
    <property type="match status" value="1"/>
</dbReference>
<comment type="similarity">
    <text evidence="2">Belongs to the bacterial solute-binding protein 5 family.</text>
</comment>
<keyword evidence="3 4" id="KW-0732">Signal</keyword>
<dbReference type="InterPro" id="IPR030678">
    <property type="entry name" value="Peptide/Ni-bd"/>
</dbReference>
<feature type="signal peptide" evidence="4">
    <location>
        <begin position="1"/>
        <end position="21"/>
    </location>
</feature>
<organism evidence="6 7">
    <name type="scientific">Plastoroseomonas hellenica</name>
    <dbReference type="NCBI Taxonomy" id="2687306"/>
    <lineage>
        <taxon>Bacteria</taxon>
        <taxon>Pseudomonadati</taxon>
        <taxon>Pseudomonadota</taxon>
        <taxon>Alphaproteobacteria</taxon>
        <taxon>Acetobacterales</taxon>
        <taxon>Acetobacteraceae</taxon>
        <taxon>Plastoroseomonas</taxon>
    </lineage>
</organism>
<proteinExistence type="inferred from homology"/>
<dbReference type="InterPro" id="IPR000914">
    <property type="entry name" value="SBP_5_dom"/>
</dbReference>
<dbReference type="PANTHER" id="PTHR30290">
    <property type="entry name" value="PERIPLASMIC BINDING COMPONENT OF ABC TRANSPORTER"/>
    <property type="match status" value="1"/>
</dbReference>
<evidence type="ECO:0000313" key="6">
    <source>
        <dbReference type="EMBL" id="MBR0662824.1"/>
    </source>
</evidence>
<reference evidence="7" key="1">
    <citation type="journal article" date="2021" name="Syst. Appl. Microbiol.">
        <title>Roseomonas hellenica sp. nov., isolated from roots of wild-growing Alkanna tinctoria.</title>
        <authorList>
            <person name="Rat A."/>
            <person name="Naranjo H.D."/>
            <person name="Lebbe L."/>
            <person name="Cnockaert M."/>
            <person name="Krigas N."/>
            <person name="Grigoriadou K."/>
            <person name="Maloupa E."/>
            <person name="Willems A."/>
        </authorList>
    </citation>
    <scope>NUCLEOTIDE SEQUENCE [LARGE SCALE GENOMIC DNA]</scope>
    <source>
        <strain evidence="7">LMG 31523</strain>
    </source>
</reference>
<evidence type="ECO:0000313" key="7">
    <source>
        <dbReference type="Proteomes" id="UP001196870"/>
    </source>
</evidence>
<evidence type="ECO:0000259" key="5">
    <source>
        <dbReference type="Pfam" id="PF00496"/>
    </source>
</evidence>
<dbReference type="RefSeq" id="WP_211850313.1">
    <property type="nucleotide sequence ID" value="NZ_JAAGBB010000001.1"/>
</dbReference>
<dbReference type="EMBL" id="JAAGBB010000001">
    <property type="protein sequence ID" value="MBR0662824.1"/>
    <property type="molecule type" value="Genomic_DNA"/>
</dbReference>
<feature type="chain" id="PRO_5045444046" evidence="4">
    <location>
        <begin position="22"/>
        <end position="515"/>
    </location>
</feature>
<dbReference type="InterPro" id="IPR039424">
    <property type="entry name" value="SBP_5"/>
</dbReference>
<dbReference type="PIRSF" id="PIRSF002741">
    <property type="entry name" value="MppA"/>
    <property type="match status" value="1"/>
</dbReference>
<dbReference type="Pfam" id="PF00496">
    <property type="entry name" value="SBP_bac_5"/>
    <property type="match status" value="1"/>
</dbReference>
<name>A0ABS5ERB7_9PROT</name>
<dbReference type="SUPFAM" id="SSF53850">
    <property type="entry name" value="Periplasmic binding protein-like II"/>
    <property type="match status" value="1"/>
</dbReference>
<gene>
    <name evidence="6" type="ORF">GXW71_00510</name>
</gene>
<dbReference type="PANTHER" id="PTHR30290:SF38">
    <property type="entry name" value="D,D-DIPEPTIDE-BINDING PERIPLASMIC PROTEIN DDPA-RELATED"/>
    <property type="match status" value="1"/>
</dbReference>
<accession>A0ABS5ERB7</accession>
<evidence type="ECO:0000256" key="1">
    <source>
        <dbReference type="ARBA" id="ARBA00004418"/>
    </source>
</evidence>
<comment type="subcellular location">
    <subcellularLocation>
        <location evidence="1">Periplasm</location>
    </subcellularLocation>
</comment>
<sequence>MILRRAALALCGLLLALPAAAQEATLRARMNADIRSTDPGTNRDANTDTVVLHMVEGLVAFREDTSIGPLLAERVDTSEDGLTYTFTLREGVRFHNGAVLTSADVKFAWDRYLRRETNWRCLPEFDGRGATRVAAIETPDPRTVVFRIERPSALFLTNMARPDCGGSGIYHRDSLNADGSWRAPIGTGPFRMGEWRRNQFIELTRFPGYAALPGQPDGHTGNKTALVDRVRWIIIPDSAAAKAALLSGAIDIDHDIASQDVQEMRARSDIRLAPVQSMGMAGLLFQTNDPLLRDVRIRRAIALSLDAPELVRAVSDGLVTYNPSVIPSASPFHGAVQREGYTRDIPEAQRLLRQAGYRGQTIRMLATRRYNAILDMAVLIQAQAAEAGITLEFEVIDWATQLDRYTRGDYAMMPFLYSARLDPSLSYEMVSGPKASQPRKVWDNPEVEALLRESMVTRDTGRRQAIFDQLHRRMLADVPMVVLYNDAAVGAYRTNVQGYRAWSTGQPRYWGVRIN</sequence>
<comment type="caution">
    <text evidence="6">The sequence shown here is derived from an EMBL/GenBank/DDBJ whole genome shotgun (WGS) entry which is preliminary data.</text>
</comment>